<name>A0ABP7W734_9GAMM</name>
<dbReference type="Gene3D" id="3.40.50.1970">
    <property type="match status" value="1"/>
</dbReference>
<dbReference type="EMBL" id="BAABDM010000001">
    <property type="protein sequence ID" value="GAA4082172.1"/>
    <property type="molecule type" value="Genomic_DNA"/>
</dbReference>
<dbReference type="RefSeq" id="WP_344931668.1">
    <property type="nucleotide sequence ID" value="NZ_BAABDM010000001.1"/>
</dbReference>
<dbReference type="PROSITE" id="PS00060">
    <property type="entry name" value="ADH_IRON_2"/>
    <property type="match status" value="1"/>
</dbReference>
<dbReference type="Proteomes" id="UP001500392">
    <property type="component" value="Unassembled WGS sequence"/>
</dbReference>
<evidence type="ECO:0000313" key="4">
    <source>
        <dbReference type="EMBL" id="GAA4082172.1"/>
    </source>
</evidence>
<evidence type="ECO:0000259" key="2">
    <source>
        <dbReference type="Pfam" id="PF00465"/>
    </source>
</evidence>
<dbReference type="InterPro" id="IPR056798">
    <property type="entry name" value="ADH_Fe_C"/>
</dbReference>
<comment type="caution">
    <text evidence="4">The sequence shown here is derived from an EMBL/GenBank/DDBJ whole genome shotgun (WGS) entry which is preliminary data.</text>
</comment>
<evidence type="ECO:0000256" key="1">
    <source>
        <dbReference type="ARBA" id="ARBA00023002"/>
    </source>
</evidence>
<dbReference type="Pfam" id="PF25137">
    <property type="entry name" value="ADH_Fe_C"/>
    <property type="match status" value="1"/>
</dbReference>
<reference evidence="5" key="1">
    <citation type="journal article" date="2019" name="Int. J. Syst. Evol. Microbiol.">
        <title>The Global Catalogue of Microorganisms (GCM) 10K type strain sequencing project: providing services to taxonomists for standard genome sequencing and annotation.</title>
        <authorList>
            <consortium name="The Broad Institute Genomics Platform"/>
            <consortium name="The Broad Institute Genome Sequencing Center for Infectious Disease"/>
            <person name="Wu L."/>
            <person name="Ma J."/>
        </authorList>
    </citation>
    <scope>NUCLEOTIDE SEQUENCE [LARGE SCALE GENOMIC DNA]</scope>
    <source>
        <strain evidence="5">JCM 17304</strain>
    </source>
</reference>
<keyword evidence="1" id="KW-0560">Oxidoreductase</keyword>
<sequence length="411" mass="43447">MTIIQSSVNEEVIASIVTQTVDELTPHNLFNFCAPRQTLVGEGAILKIGSLLKGLSVRHVLIVVDNVVYQKGLLRSAQRSLERAGIEFSVFSGIEREPGTDIVQQGVAQLKQTNADFVLGFGGGSALDAAKVIAMLGSCNCSLEEFFSPNFNERRSVGLGAVPTTAGTGSEVTDISVILKPDRQKKFVTKHVDLMPDLAVVDPGLMLNLPASVTAATGIDALTHAIEAFTARNANPLSKALAISAIQKLVHALPIVVGDGENKQARLDMAIGAYEAGLAFSNAGLGLVHAISHQVGARYEIAHGVANGILLPFVMVFNGLVCRSEYAAIAHVFGIAREAMTERQRCDAGVIAVRQLLTDIGLPGGLAEAGARPEHFSEIAEAALQDICIVDNPRSVTKADIITLLRQASDT</sequence>
<proteinExistence type="predicted"/>
<dbReference type="Gene3D" id="1.20.1090.10">
    <property type="entry name" value="Dehydroquinate synthase-like - alpha domain"/>
    <property type="match status" value="1"/>
</dbReference>
<evidence type="ECO:0000259" key="3">
    <source>
        <dbReference type="Pfam" id="PF25137"/>
    </source>
</evidence>
<feature type="domain" description="Fe-containing alcohol dehydrogenase-like C-terminal" evidence="3">
    <location>
        <begin position="214"/>
        <end position="408"/>
    </location>
</feature>
<dbReference type="SUPFAM" id="SSF56796">
    <property type="entry name" value="Dehydroquinate synthase-like"/>
    <property type="match status" value="1"/>
</dbReference>
<dbReference type="PANTHER" id="PTHR11496:SF94">
    <property type="entry name" value="ALCOHOL DEHYDROGENASE EUTG-RELATED"/>
    <property type="match status" value="1"/>
</dbReference>
<dbReference type="Pfam" id="PF00465">
    <property type="entry name" value="Fe-ADH"/>
    <property type="match status" value="1"/>
</dbReference>
<evidence type="ECO:0000313" key="5">
    <source>
        <dbReference type="Proteomes" id="UP001500392"/>
    </source>
</evidence>
<feature type="domain" description="Alcohol dehydrogenase iron-type/glycerol dehydrogenase GldA" evidence="2">
    <location>
        <begin position="35"/>
        <end position="203"/>
    </location>
</feature>
<dbReference type="InterPro" id="IPR039697">
    <property type="entry name" value="Alcohol_dehydrogenase_Fe"/>
</dbReference>
<dbReference type="CDD" id="cd08551">
    <property type="entry name" value="Fe-ADH"/>
    <property type="match status" value="1"/>
</dbReference>
<protein>
    <submittedName>
        <fullName evidence="4">Ethanolamine utilization ethanol dehydrogenase EutG</fullName>
    </submittedName>
</protein>
<dbReference type="InterPro" id="IPR018211">
    <property type="entry name" value="ADH_Fe_CS"/>
</dbReference>
<dbReference type="InterPro" id="IPR001670">
    <property type="entry name" value="ADH_Fe/GldA"/>
</dbReference>
<keyword evidence="5" id="KW-1185">Reference proteome</keyword>
<gene>
    <name evidence="4" type="primary">eutG</name>
    <name evidence="4" type="ORF">GCM10022414_00780</name>
</gene>
<dbReference type="PANTHER" id="PTHR11496">
    <property type="entry name" value="ALCOHOL DEHYDROGENASE"/>
    <property type="match status" value="1"/>
</dbReference>
<dbReference type="PROSITE" id="PS00913">
    <property type="entry name" value="ADH_IRON_1"/>
    <property type="match status" value="1"/>
</dbReference>
<accession>A0ABP7W734</accession>
<organism evidence="4 5">
    <name type="scientific">Zhongshania borealis</name>
    <dbReference type="NCBI Taxonomy" id="889488"/>
    <lineage>
        <taxon>Bacteria</taxon>
        <taxon>Pseudomonadati</taxon>
        <taxon>Pseudomonadota</taxon>
        <taxon>Gammaproteobacteria</taxon>
        <taxon>Cellvibrionales</taxon>
        <taxon>Spongiibacteraceae</taxon>
        <taxon>Zhongshania</taxon>
    </lineage>
</organism>